<protein>
    <submittedName>
        <fullName evidence="1">DUF4160 domain-containing protein</fullName>
    </submittedName>
</protein>
<evidence type="ECO:0000313" key="1">
    <source>
        <dbReference type="EMBL" id="MBK8523236.1"/>
    </source>
</evidence>
<sequence length="80" mass="9191">MPVVFRHNGIRFLFYSNEGNPREPLHIHAQRGECLAKIWLHPTPSIADSFGFSPAEMRLIIGQVSLHAPEIERSWNEHFG</sequence>
<dbReference type="AlphaFoldDB" id="A0A9D7K2F1"/>
<comment type="caution">
    <text evidence="1">The sequence shown here is derived from an EMBL/GenBank/DDBJ whole genome shotgun (WGS) entry which is preliminary data.</text>
</comment>
<dbReference type="InterPro" id="IPR025427">
    <property type="entry name" value="DUF4160"/>
</dbReference>
<reference evidence="1" key="1">
    <citation type="submission" date="2020-10" db="EMBL/GenBank/DDBJ databases">
        <title>Connecting structure to function with the recovery of over 1000 high-quality activated sludge metagenome-assembled genomes encoding full-length rRNA genes using long-read sequencing.</title>
        <authorList>
            <person name="Singleton C.M."/>
            <person name="Petriglieri F."/>
            <person name="Kristensen J.M."/>
            <person name="Kirkegaard R.H."/>
            <person name="Michaelsen T.Y."/>
            <person name="Andersen M.H."/>
            <person name="Karst S.M."/>
            <person name="Dueholm M.S."/>
            <person name="Nielsen P.H."/>
            <person name="Albertsen M."/>
        </authorList>
    </citation>
    <scope>NUCLEOTIDE SEQUENCE</scope>
    <source>
        <strain evidence="1">Hirt_18-Q3-R61-65_BATAC.395</strain>
    </source>
</reference>
<proteinExistence type="predicted"/>
<name>A0A9D7K2F1_9PROT</name>
<accession>A0A9D7K2F1</accession>
<gene>
    <name evidence="1" type="ORF">IPL58_03375</name>
</gene>
<dbReference type="Pfam" id="PF13711">
    <property type="entry name" value="DUF4160"/>
    <property type="match status" value="1"/>
</dbReference>
<dbReference type="EMBL" id="JADJUC010000002">
    <property type="protein sequence ID" value="MBK8523236.1"/>
    <property type="molecule type" value="Genomic_DNA"/>
</dbReference>
<dbReference type="Proteomes" id="UP000886689">
    <property type="component" value="Unassembled WGS sequence"/>
</dbReference>
<evidence type="ECO:0000313" key="2">
    <source>
        <dbReference type="Proteomes" id="UP000886689"/>
    </source>
</evidence>
<organism evidence="1 2">
    <name type="scientific">Candidatus Proximibacter danicus</name>
    <dbReference type="NCBI Taxonomy" id="2954365"/>
    <lineage>
        <taxon>Bacteria</taxon>
        <taxon>Pseudomonadati</taxon>
        <taxon>Pseudomonadota</taxon>
        <taxon>Betaproteobacteria</taxon>
        <taxon>Candidatus Proximibacter</taxon>
    </lineage>
</organism>